<organism evidence="2 3">
    <name type="scientific">Pleurodeles waltl</name>
    <name type="common">Iberian ribbed newt</name>
    <dbReference type="NCBI Taxonomy" id="8319"/>
    <lineage>
        <taxon>Eukaryota</taxon>
        <taxon>Metazoa</taxon>
        <taxon>Chordata</taxon>
        <taxon>Craniata</taxon>
        <taxon>Vertebrata</taxon>
        <taxon>Euteleostomi</taxon>
        <taxon>Amphibia</taxon>
        <taxon>Batrachia</taxon>
        <taxon>Caudata</taxon>
        <taxon>Salamandroidea</taxon>
        <taxon>Salamandridae</taxon>
        <taxon>Pleurodelinae</taxon>
        <taxon>Pleurodeles</taxon>
    </lineage>
</organism>
<accession>A0AAV7MN91</accession>
<feature type="compositionally biased region" description="Basic and acidic residues" evidence="1">
    <location>
        <begin position="86"/>
        <end position="97"/>
    </location>
</feature>
<protein>
    <submittedName>
        <fullName evidence="2">Uncharacterized protein</fullName>
    </submittedName>
</protein>
<feature type="region of interest" description="Disordered" evidence="1">
    <location>
        <begin position="19"/>
        <end position="49"/>
    </location>
</feature>
<keyword evidence="3" id="KW-1185">Reference proteome</keyword>
<comment type="caution">
    <text evidence="2">The sequence shown here is derived from an EMBL/GenBank/DDBJ whole genome shotgun (WGS) entry which is preliminary data.</text>
</comment>
<sequence>MMEDAHNRMREERRVSFSAEEFGRREQSGAIVVQKSRETREPQHPKEHRMDAFSCHAPGEEWLCQVRIQLMTGACKRGGNAMEGAGEGKKERREQDK</sequence>
<evidence type="ECO:0000256" key="1">
    <source>
        <dbReference type="SAM" id="MobiDB-lite"/>
    </source>
</evidence>
<feature type="region of interest" description="Disordered" evidence="1">
    <location>
        <begin position="77"/>
        <end position="97"/>
    </location>
</feature>
<evidence type="ECO:0000313" key="2">
    <source>
        <dbReference type="EMBL" id="KAJ1104639.1"/>
    </source>
</evidence>
<reference evidence="2" key="1">
    <citation type="journal article" date="2022" name="bioRxiv">
        <title>Sequencing and chromosome-scale assembly of the giantPleurodeles waltlgenome.</title>
        <authorList>
            <person name="Brown T."/>
            <person name="Elewa A."/>
            <person name="Iarovenko S."/>
            <person name="Subramanian E."/>
            <person name="Araus A.J."/>
            <person name="Petzold A."/>
            <person name="Susuki M."/>
            <person name="Suzuki K.-i.T."/>
            <person name="Hayashi T."/>
            <person name="Toyoda A."/>
            <person name="Oliveira C."/>
            <person name="Osipova E."/>
            <person name="Leigh N.D."/>
            <person name="Simon A."/>
            <person name="Yun M.H."/>
        </authorList>
    </citation>
    <scope>NUCLEOTIDE SEQUENCE</scope>
    <source>
        <strain evidence="2">20211129_DDA</strain>
        <tissue evidence="2">Liver</tissue>
    </source>
</reference>
<name>A0AAV7MN91_PLEWA</name>
<dbReference type="AlphaFoldDB" id="A0AAV7MN91"/>
<evidence type="ECO:0000313" key="3">
    <source>
        <dbReference type="Proteomes" id="UP001066276"/>
    </source>
</evidence>
<feature type="compositionally biased region" description="Basic and acidic residues" evidence="1">
    <location>
        <begin position="35"/>
        <end position="49"/>
    </location>
</feature>
<dbReference type="Proteomes" id="UP001066276">
    <property type="component" value="Chromosome 9"/>
</dbReference>
<proteinExistence type="predicted"/>
<dbReference type="EMBL" id="JANPWB010000013">
    <property type="protein sequence ID" value="KAJ1104639.1"/>
    <property type="molecule type" value="Genomic_DNA"/>
</dbReference>
<gene>
    <name evidence="2" type="ORF">NDU88_002049</name>
</gene>